<name>A0A8S9FQJ3_BRACR</name>
<dbReference type="EMBL" id="QGKW02002228">
    <property type="protein sequence ID" value="KAF2535900.1"/>
    <property type="molecule type" value="Genomic_DNA"/>
</dbReference>
<gene>
    <name evidence="1" type="ORF">F2Q68_00021260</name>
</gene>
<proteinExistence type="predicted"/>
<evidence type="ECO:0000313" key="2">
    <source>
        <dbReference type="Proteomes" id="UP000712281"/>
    </source>
</evidence>
<evidence type="ECO:0000313" key="1">
    <source>
        <dbReference type="EMBL" id="KAF2535900.1"/>
    </source>
</evidence>
<organism evidence="1 2">
    <name type="scientific">Brassica cretica</name>
    <name type="common">Mustard</name>
    <dbReference type="NCBI Taxonomy" id="69181"/>
    <lineage>
        <taxon>Eukaryota</taxon>
        <taxon>Viridiplantae</taxon>
        <taxon>Streptophyta</taxon>
        <taxon>Embryophyta</taxon>
        <taxon>Tracheophyta</taxon>
        <taxon>Spermatophyta</taxon>
        <taxon>Magnoliopsida</taxon>
        <taxon>eudicotyledons</taxon>
        <taxon>Gunneridae</taxon>
        <taxon>Pentapetalae</taxon>
        <taxon>rosids</taxon>
        <taxon>malvids</taxon>
        <taxon>Brassicales</taxon>
        <taxon>Brassicaceae</taxon>
        <taxon>Brassiceae</taxon>
        <taxon>Brassica</taxon>
    </lineage>
</organism>
<evidence type="ECO:0008006" key="3">
    <source>
        <dbReference type="Google" id="ProtNLM"/>
    </source>
</evidence>
<sequence>MYFPLANKIEAKCWRIAQRIDEIMEIDMGVEVTDTTVPPQRNAHARWRCQVDASWINERDIPGLGFVLMDGDFPMLFGARADIHAPNHHCKRKLKEEDWPALDSELDEIQAVSKEFSELSIAYIPRSLKFRTNSLAKGVRSRASRLAFVNPFAPSWLAPQASMRAGDVDLDLISGAMNGGYPTSYDFSSSSYILIPFPIMSLGWLRALTESEQSTQQNVADVTPKGTEDKQQAPAVNTATVARQPSLAEDQLQPVFLELKNGQISFLLAPPIPQ</sequence>
<accession>A0A8S9FQJ3</accession>
<dbReference type="Proteomes" id="UP000712281">
    <property type="component" value="Unassembled WGS sequence"/>
</dbReference>
<dbReference type="AlphaFoldDB" id="A0A8S9FQJ3"/>
<reference evidence="1" key="1">
    <citation type="submission" date="2019-12" db="EMBL/GenBank/DDBJ databases">
        <title>Genome sequencing and annotation of Brassica cretica.</title>
        <authorList>
            <person name="Studholme D.J."/>
            <person name="Sarris P.F."/>
        </authorList>
    </citation>
    <scope>NUCLEOTIDE SEQUENCE</scope>
    <source>
        <strain evidence="1">PFS-001/15</strain>
        <tissue evidence="1">Leaf</tissue>
    </source>
</reference>
<protein>
    <recommendedName>
        <fullName evidence="3">RNase H type-1 domain-containing protein</fullName>
    </recommendedName>
</protein>
<comment type="caution">
    <text evidence="1">The sequence shown here is derived from an EMBL/GenBank/DDBJ whole genome shotgun (WGS) entry which is preliminary data.</text>
</comment>